<dbReference type="InterPro" id="IPR003594">
    <property type="entry name" value="HATPase_dom"/>
</dbReference>
<dbReference type="Proteomes" id="UP000244168">
    <property type="component" value="Unassembled WGS sequence"/>
</dbReference>
<evidence type="ECO:0000256" key="7">
    <source>
        <dbReference type="ARBA" id="ARBA00022490"/>
    </source>
</evidence>
<dbReference type="EC" id="2.7.13.3" evidence="4"/>
<dbReference type="CDD" id="cd16917">
    <property type="entry name" value="HATPase_UhpB-NarQ-NarX-like"/>
    <property type="match status" value="1"/>
</dbReference>
<evidence type="ECO:0000256" key="9">
    <source>
        <dbReference type="ARBA" id="ARBA00022679"/>
    </source>
</evidence>
<evidence type="ECO:0000256" key="1">
    <source>
        <dbReference type="ARBA" id="ARBA00000085"/>
    </source>
</evidence>
<evidence type="ECO:0000256" key="16">
    <source>
        <dbReference type="ARBA" id="ARBA00023014"/>
    </source>
</evidence>
<organism evidence="21 22">
    <name type="scientific">Mucilaginibacter yixingensis</name>
    <dbReference type="NCBI Taxonomy" id="1295612"/>
    <lineage>
        <taxon>Bacteria</taxon>
        <taxon>Pseudomonadati</taxon>
        <taxon>Bacteroidota</taxon>
        <taxon>Sphingobacteriia</taxon>
        <taxon>Sphingobacteriales</taxon>
        <taxon>Sphingobacteriaceae</taxon>
        <taxon>Mucilaginibacter</taxon>
    </lineage>
</organism>
<dbReference type="Pfam" id="PF02518">
    <property type="entry name" value="HATPase_c"/>
    <property type="match status" value="1"/>
</dbReference>
<comment type="cofactor">
    <cofactor evidence="2">
        <name>[4Fe-4S] cluster</name>
        <dbReference type="ChEBI" id="CHEBI:49883"/>
    </cofactor>
</comment>
<comment type="caution">
    <text evidence="21">The sequence shown here is derived from an EMBL/GenBank/DDBJ whole genome shotgun (WGS) entry which is preliminary data.</text>
</comment>
<evidence type="ECO:0000256" key="12">
    <source>
        <dbReference type="ARBA" id="ARBA00022777"/>
    </source>
</evidence>
<evidence type="ECO:0000256" key="15">
    <source>
        <dbReference type="ARBA" id="ARBA00023012"/>
    </source>
</evidence>
<evidence type="ECO:0000256" key="8">
    <source>
        <dbReference type="ARBA" id="ARBA00022553"/>
    </source>
</evidence>
<keyword evidence="14" id="KW-0408">Iron</keyword>
<keyword evidence="7" id="KW-0963">Cytoplasm</keyword>
<keyword evidence="12 21" id="KW-0418">Kinase</keyword>
<dbReference type="GO" id="GO:0051539">
    <property type="term" value="F:4 iron, 4 sulfur cluster binding"/>
    <property type="evidence" value="ECO:0007669"/>
    <property type="project" value="UniProtKB-KW"/>
</dbReference>
<evidence type="ECO:0000256" key="6">
    <source>
        <dbReference type="ARBA" id="ARBA00022485"/>
    </source>
</evidence>
<keyword evidence="8" id="KW-0597">Phosphoprotein</keyword>
<keyword evidence="16" id="KW-0411">Iron-sulfur</keyword>
<evidence type="ECO:0000256" key="17">
    <source>
        <dbReference type="ARBA" id="ARBA00024827"/>
    </source>
</evidence>
<accession>A0A2T5JBS6</accession>
<dbReference type="GO" id="GO:0000155">
    <property type="term" value="F:phosphorelay sensor kinase activity"/>
    <property type="evidence" value="ECO:0007669"/>
    <property type="project" value="InterPro"/>
</dbReference>
<dbReference type="InterPro" id="IPR005467">
    <property type="entry name" value="His_kinase_dom"/>
</dbReference>
<evidence type="ECO:0000256" key="5">
    <source>
        <dbReference type="ARBA" id="ARBA00017322"/>
    </source>
</evidence>
<evidence type="ECO:0000256" key="10">
    <source>
        <dbReference type="ARBA" id="ARBA00022723"/>
    </source>
</evidence>
<gene>
    <name evidence="21" type="ORF">C8P68_10230</name>
</gene>
<evidence type="ECO:0000256" key="13">
    <source>
        <dbReference type="ARBA" id="ARBA00022840"/>
    </source>
</evidence>
<evidence type="ECO:0000313" key="21">
    <source>
        <dbReference type="EMBL" id="PTQ99214.1"/>
    </source>
</evidence>
<dbReference type="GO" id="GO:0005524">
    <property type="term" value="F:ATP binding"/>
    <property type="evidence" value="ECO:0007669"/>
    <property type="project" value="UniProtKB-KW"/>
</dbReference>
<keyword evidence="6" id="KW-0004">4Fe-4S</keyword>
<dbReference type="OrthoDB" id="5401121at2"/>
<keyword evidence="13" id="KW-0067">ATP-binding</keyword>
<comment type="subcellular location">
    <subcellularLocation>
        <location evidence="3">Cytoplasm</location>
    </subcellularLocation>
</comment>
<comment type="function">
    <text evidence="17">Member of the two-component regulatory system NreB/NreC involved in the control of dissimilatory nitrate/nitrite reduction in response to oxygen. NreB functions as a direct oxygen sensor histidine kinase which is autophosphorylated, in the absence of oxygen, probably at the conserved histidine residue, and transfers its phosphate group probably to a conserved aspartate residue of NreC. NreB/NreC activates the expression of the nitrate (narGHJI) and nitrite (nir) reductase operons, as well as the putative nitrate transporter gene narT.</text>
</comment>
<evidence type="ECO:0000256" key="2">
    <source>
        <dbReference type="ARBA" id="ARBA00001966"/>
    </source>
</evidence>
<dbReference type="PRINTS" id="PR00344">
    <property type="entry name" value="BCTRLSENSOR"/>
</dbReference>
<dbReference type="Gene3D" id="3.30.565.10">
    <property type="entry name" value="Histidine kinase-like ATPase, C-terminal domain"/>
    <property type="match status" value="1"/>
</dbReference>
<dbReference type="Pfam" id="PF07730">
    <property type="entry name" value="HisKA_3"/>
    <property type="match status" value="1"/>
</dbReference>
<evidence type="ECO:0000256" key="18">
    <source>
        <dbReference type="ARBA" id="ARBA00030800"/>
    </source>
</evidence>
<keyword evidence="10" id="KW-0479">Metal-binding</keyword>
<dbReference type="PANTHER" id="PTHR24421">
    <property type="entry name" value="NITRATE/NITRITE SENSOR PROTEIN NARX-RELATED"/>
    <property type="match status" value="1"/>
</dbReference>
<feature type="domain" description="Histidine kinase" evidence="20">
    <location>
        <begin position="174"/>
        <end position="261"/>
    </location>
</feature>
<dbReference type="InterPro" id="IPR011712">
    <property type="entry name" value="Sig_transdc_His_kin_sub3_dim/P"/>
</dbReference>
<evidence type="ECO:0000256" key="14">
    <source>
        <dbReference type="ARBA" id="ARBA00023004"/>
    </source>
</evidence>
<evidence type="ECO:0000256" key="19">
    <source>
        <dbReference type="SAM" id="Phobius"/>
    </source>
</evidence>
<evidence type="ECO:0000259" key="20">
    <source>
        <dbReference type="PROSITE" id="PS50109"/>
    </source>
</evidence>
<dbReference type="GO" id="GO:0046872">
    <property type="term" value="F:metal ion binding"/>
    <property type="evidence" value="ECO:0007669"/>
    <property type="project" value="UniProtKB-KW"/>
</dbReference>
<keyword evidence="11" id="KW-0547">Nucleotide-binding</keyword>
<dbReference type="GO" id="GO:0016020">
    <property type="term" value="C:membrane"/>
    <property type="evidence" value="ECO:0007669"/>
    <property type="project" value="InterPro"/>
</dbReference>
<dbReference type="GO" id="GO:0005737">
    <property type="term" value="C:cytoplasm"/>
    <property type="evidence" value="ECO:0007669"/>
    <property type="project" value="UniProtKB-SubCell"/>
</dbReference>
<dbReference type="PROSITE" id="PS50109">
    <property type="entry name" value="HIS_KIN"/>
    <property type="match status" value="1"/>
</dbReference>
<dbReference type="GO" id="GO:0046983">
    <property type="term" value="F:protein dimerization activity"/>
    <property type="evidence" value="ECO:0007669"/>
    <property type="project" value="InterPro"/>
</dbReference>
<keyword evidence="19" id="KW-1133">Transmembrane helix</keyword>
<dbReference type="AlphaFoldDB" id="A0A2T5JBS6"/>
<dbReference type="SMART" id="SM00387">
    <property type="entry name" value="HATPase_c"/>
    <property type="match status" value="1"/>
</dbReference>
<keyword evidence="19" id="KW-0472">Membrane</keyword>
<dbReference type="InterPro" id="IPR004358">
    <property type="entry name" value="Sig_transdc_His_kin-like_C"/>
</dbReference>
<dbReference type="InterPro" id="IPR050482">
    <property type="entry name" value="Sensor_HK_TwoCompSys"/>
</dbReference>
<keyword evidence="15" id="KW-0902">Two-component regulatory system</keyword>
<keyword evidence="22" id="KW-1185">Reference proteome</keyword>
<evidence type="ECO:0000256" key="4">
    <source>
        <dbReference type="ARBA" id="ARBA00012438"/>
    </source>
</evidence>
<keyword evidence="9" id="KW-0808">Transferase</keyword>
<evidence type="ECO:0000256" key="3">
    <source>
        <dbReference type="ARBA" id="ARBA00004496"/>
    </source>
</evidence>
<sequence>MADKNLPGLLVLATLVFLIAPCFLIVYIIIYNQRKKRHHTEKVAMKLAFEEEIVKTQMEVQEQTMQTVGADLHDSIGQLLSLTALTLGSIELDDQGKIQNKIDAAIDLTGRSIKELRQLGRLLHGEQAIAAGLDKAINQEITWIERSGRYRVSYEGNTQPAGGRDADKDLFVFRIVQEVLNNIIKHAEATEISIKLHYTSEQMRLTIADNGKGFEPELLSPDKKGMGLHGMRKRASIIGGELKITSSPGNGSTLEIYIPYP</sequence>
<reference evidence="21 22" key="1">
    <citation type="submission" date="2018-04" db="EMBL/GenBank/DDBJ databases">
        <title>Genomic Encyclopedia of Archaeal and Bacterial Type Strains, Phase II (KMG-II): from individual species to whole genera.</title>
        <authorList>
            <person name="Goeker M."/>
        </authorList>
    </citation>
    <scope>NUCLEOTIDE SEQUENCE [LARGE SCALE GENOMIC DNA]</scope>
    <source>
        <strain evidence="21 22">DSM 26809</strain>
    </source>
</reference>
<dbReference type="PANTHER" id="PTHR24421:SF10">
    <property type="entry name" value="NITRATE_NITRITE SENSOR PROTEIN NARQ"/>
    <property type="match status" value="1"/>
</dbReference>
<evidence type="ECO:0000256" key="11">
    <source>
        <dbReference type="ARBA" id="ARBA00022741"/>
    </source>
</evidence>
<keyword evidence="19" id="KW-0812">Transmembrane</keyword>
<comment type="catalytic activity">
    <reaction evidence="1">
        <text>ATP + protein L-histidine = ADP + protein N-phospho-L-histidine.</text>
        <dbReference type="EC" id="2.7.13.3"/>
    </reaction>
</comment>
<dbReference type="SUPFAM" id="SSF55874">
    <property type="entry name" value="ATPase domain of HSP90 chaperone/DNA topoisomerase II/histidine kinase"/>
    <property type="match status" value="1"/>
</dbReference>
<feature type="transmembrane region" description="Helical" evidence="19">
    <location>
        <begin position="6"/>
        <end position="30"/>
    </location>
</feature>
<dbReference type="InterPro" id="IPR036890">
    <property type="entry name" value="HATPase_C_sf"/>
</dbReference>
<proteinExistence type="predicted"/>
<name>A0A2T5JBS6_9SPHI</name>
<evidence type="ECO:0000313" key="22">
    <source>
        <dbReference type="Proteomes" id="UP000244168"/>
    </source>
</evidence>
<dbReference type="EMBL" id="QAOQ01000002">
    <property type="protein sequence ID" value="PTQ99214.1"/>
    <property type="molecule type" value="Genomic_DNA"/>
</dbReference>
<protein>
    <recommendedName>
        <fullName evidence="5">Oxygen sensor histidine kinase NreB</fullName>
        <ecNumber evidence="4">2.7.13.3</ecNumber>
    </recommendedName>
    <alternativeName>
        <fullName evidence="18">Nitrogen regulation protein B</fullName>
    </alternativeName>
</protein>